<protein>
    <submittedName>
        <fullName evidence="2">Uncharacterized protein</fullName>
    </submittedName>
</protein>
<gene>
    <name evidence="2" type="ORF">SARC_16460</name>
</gene>
<feature type="compositionally biased region" description="Basic and acidic residues" evidence="1">
    <location>
        <begin position="143"/>
        <end position="158"/>
    </location>
</feature>
<sequence length="158" mass="16566">TTDSDDSATDLSTKQNTPATGGVRISKSFTKPHSTRTTAKGPGTDPDPNTGTGTGTRYRGTVTSTQPTSPRTKGHREQMSEGGMRLDLSGGARASTPPRTTLSPRNGTPGPRTGYNGNGPPMPVGLQSELVGKVHSPTLRSTGMRDKWFEKDRAAGDV</sequence>
<evidence type="ECO:0000313" key="3">
    <source>
        <dbReference type="Proteomes" id="UP000054560"/>
    </source>
</evidence>
<evidence type="ECO:0000313" key="2">
    <source>
        <dbReference type="EMBL" id="KNC71008.1"/>
    </source>
</evidence>
<organism evidence="2 3">
    <name type="scientific">Sphaeroforma arctica JP610</name>
    <dbReference type="NCBI Taxonomy" id="667725"/>
    <lineage>
        <taxon>Eukaryota</taxon>
        <taxon>Ichthyosporea</taxon>
        <taxon>Ichthyophonida</taxon>
        <taxon>Sphaeroforma</taxon>
    </lineage>
</organism>
<dbReference type="AlphaFoldDB" id="A0A0L0F4A4"/>
<keyword evidence="3" id="KW-1185">Reference proteome</keyword>
<reference evidence="2 3" key="1">
    <citation type="submission" date="2011-02" db="EMBL/GenBank/DDBJ databases">
        <title>The Genome Sequence of Sphaeroforma arctica JP610.</title>
        <authorList>
            <consortium name="The Broad Institute Genome Sequencing Platform"/>
            <person name="Russ C."/>
            <person name="Cuomo C."/>
            <person name="Young S.K."/>
            <person name="Zeng Q."/>
            <person name="Gargeya S."/>
            <person name="Alvarado L."/>
            <person name="Berlin A."/>
            <person name="Chapman S.B."/>
            <person name="Chen Z."/>
            <person name="Freedman E."/>
            <person name="Gellesch M."/>
            <person name="Goldberg J."/>
            <person name="Griggs A."/>
            <person name="Gujja S."/>
            <person name="Heilman E."/>
            <person name="Heiman D."/>
            <person name="Howarth C."/>
            <person name="Mehta T."/>
            <person name="Neiman D."/>
            <person name="Pearson M."/>
            <person name="Roberts A."/>
            <person name="Saif S."/>
            <person name="Shea T."/>
            <person name="Shenoy N."/>
            <person name="Sisk P."/>
            <person name="Stolte C."/>
            <person name="Sykes S."/>
            <person name="White J."/>
            <person name="Yandava C."/>
            <person name="Burger G."/>
            <person name="Gray M.W."/>
            <person name="Holland P.W.H."/>
            <person name="King N."/>
            <person name="Lang F.B.F."/>
            <person name="Roger A.J."/>
            <person name="Ruiz-Trillo I."/>
            <person name="Haas B."/>
            <person name="Nusbaum C."/>
            <person name="Birren B."/>
        </authorList>
    </citation>
    <scope>NUCLEOTIDE SEQUENCE [LARGE SCALE GENOMIC DNA]</scope>
    <source>
        <strain evidence="2 3">JP610</strain>
    </source>
</reference>
<feature type="compositionally biased region" description="Low complexity" evidence="1">
    <location>
        <begin position="41"/>
        <end position="65"/>
    </location>
</feature>
<proteinExistence type="predicted"/>
<dbReference type="RefSeq" id="XP_014144910.1">
    <property type="nucleotide sequence ID" value="XM_014289435.1"/>
</dbReference>
<feature type="compositionally biased region" description="Polar residues" evidence="1">
    <location>
        <begin position="27"/>
        <end position="38"/>
    </location>
</feature>
<feature type="non-terminal residue" evidence="2">
    <location>
        <position position="1"/>
    </location>
</feature>
<name>A0A0L0F4A4_9EUKA</name>
<dbReference type="GeneID" id="25916964"/>
<accession>A0A0L0F4A4</accession>
<feature type="region of interest" description="Disordered" evidence="1">
    <location>
        <begin position="1"/>
        <end position="158"/>
    </location>
</feature>
<evidence type="ECO:0000256" key="1">
    <source>
        <dbReference type="SAM" id="MobiDB-lite"/>
    </source>
</evidence>
<dbReference type="Proteomes" id="UP000054560">
    <property type="component" value="Unassembled WGS sequence"/>
</dbReference>
<dbReference type="EMBL" id="KQ249716">
    <property type="protein sequence ID" value="KNC71008.1"/>
    <property type="molecule type" value="Genomic_DNA"/>
</dbReference>
<feature type="compositionally biased region" description="Polar residues" evidence="1">
    <location>
        <begin position="97"/>
        <end position="106"/>
    </location>
</feature>